<dbReference type="FunFam" id="3.10.450.60:FF:000002">
    <property type="entry name" value="Lipoxygenase"/>
    <property type="match status" value="1"/>
</dbReference>
<feature type="domain" description="PLAT" evidence="15">
    <location>
        <begin position="94"/>
        <end position="218"/>
    </location>
</feature>
<dbReference type="FunFam" id="1.20.245.10:FF:000002">
    <property type="entry name" value="Lipoxygenase"/>
    <property type="match status" value="1"/>
</dbReference>
<dbReference type="InterPro" id="IPR036226">
    <property type="entry name" value="LipOase_C_sf"/>
</dbReference>
<dbReference type="Gene3D" id="4.10.372.10">
    <property type="entry name" value="Lipoxygenase-1, Domain 3"/>
    <property type="match status" value="1"/>
</dbReference>
<dbReference type="Pfam" id="PF01477">
    <property type="entry name" value="PLAT"/>
    <property type="match status" value="1"/>
</dbReference>
<dbReference type="AlphaFoldDB" id="A0AAP0D088"/>
<sequence>MAAAALVKEIMGGGCSMTTLFPVSNPPLTLKSINHNRRMRLLNTPPPRTRVPLVVVVKAAISEDLAKLLKSEKPAVGVTFKVRAVLTVRNKHQQDFKETLVNKVDAFADQIGRNVVLQLYSIDIHPKTKAPKKSKAAVLKDWSQKSNLKSEKVNYTCDILVDSDFGIPGAITITNKHQKEFYLETITIEGFASGPLYFPCNSWVHSTTDSPDPRIFFSNQPYLPDQTPAGLKFLREKELKDLRGDGKGVRKLSDRIYDYDVYNDLGNPDRGNDFIRPSLGGQKIPYPRRCRTGRLPSDTDILAESRVEKPFPLYVPRDERFEESKQNTFSTSRLKAVLHNLLPSMVANISKKHDFKGFSQIESLYSEGVHLKLGLQDDILKKLRLPNLVTRLHESSQGGGLLKFDIPKIISKDRFSWLRDDEFARQALAGVNPVNIEKLKVFPPVSQLDPEIYGLQESALKEEHILGYLNGMTVQQAMEEHKLFIIDYHDIYLPFLDRINALDGRKAYATRTIFYLNPSGTLKPIAIELSLPRASPGSQSKRVVNPPIDATSNWTWQLAKAHVCSNDAGVHQLANHWLRTHATMEPFILSAHRQLSAMHPIYKLLEPHMRYTLETNAIARQNLINADGVIEQCFTPGRYAMEISAAAYKNWRFDLEGLPADLIRRGVAVPDPSQKHGLKLLIEDYPYACDGLLIWEAIQKWVQTYVTRYYPDPSSHVCNDRELQAWYTESINVGHADVRHETWWPMLADADDLTAILTTIIWLASAQHAALNFGQYPYGGYIPNRPPLMRRLIPEEKEDPEYMSFLEDPQSYFLSALPSMLQSTKYMAVVDTLSTHSPDEEYIGERQQRDTWTGDAEMVEAFHGFSSEIQRIEKEIETRNGDRSLKNRCGAGVLAYELLAPTSQPGVTCRGVPNSVSI</sequence>
<keyword evidence="18" id="KW-1185">Reference proteome</keyword>
<dbReference type="InterPro" id="IPR020834">
    <property type="entry name" value="LipOase_CS"/>
</dbReference>
<keyword evidence="7 13" id="KW-0223">Dioxygenase</keyword>
<keyword evidence="10" id="KW-0443">Lipid metabolism</keyword>
<dbReference type="PRINTS" id="PR00468">
    <property type="entry name" value="PLTLPOXGNASE"/>
</dbReference>
<evidence type="ECO:0000256" key="11">
    <source>
        <dbReference type="ARBA" id="ARBA00023160"/>
    </source>
</evidence>
<comment type="function">
    <text evidence="14">Plant lipoxygenase may be involved in a number of diverse aspects of plant physiology including growth and development, pest resistance, and senescence or responses to wounding.</text>
</comment>
<dbReference type="PRINTS" id="PR00087">
    <property type="entry name" value="LIPOXYGENASE"/>
</dbReference>
<dbReference type="InterPro" id="IPR042057">
    <property type="entry name" value="Lipoxy_PLAT/LH2"/>
</dbReference>
<keyword evidence="9 13" id="KW-0408">Iron</keyword>
<feature type="domain" description="Lipoxygenase" evidence="16">
    <location>
        <begin position="221"/>
        <end position="918"/>
    </location>
</feature>
<accession>A0AAP0D088</accession>
<dbReference type="PROSITE" id="PS51393">
    <property type="entry name" value="LIPOXYGENASE_3"/>
    <property type="match status" value="1"/>
</dbReference>
<evidence type="ECO:0000256" key="8">
    <source>
        <dbReference type="ARBA" id="ARBA00023002"/>
    </source>
</evidence>
<dbReference type="EC" id="1.13.11.-" evidence="14"/>
<proteinExistence type="inferred from homology"/>
<reference evidence="17 18" key="1">
    <citation type="submission" date="2024-04" db="EMBL/GenBank/DDBJ databases">
        <title>The reference genome of an endangered Asteraceae, Deinandra increscens subsp. villosa, native to the Central Coast of California.</title>
        <authorList>
            <person name="Guilliams M."/>
            <person name="Hasenstab-Lehman K."/>
            <person name="Meyer R."/>
            <person name="Mcevoy S."/>
        </authorList>
    </citation>
    <scope>NUCLEOTIDE SEQUENCE [LARGE SCALE GENOMIC DNA]</scope>
    <source>
        <tissue evidence="17">Leaf</tissue>
    </source>
</reference>
<dbReference type="Gene3D" id="1.20.245.10">
    <property type="entry name" value="Lipoxygenase-1, Domain 5"/>
    <property type="match status" value="1"/>
</dbReference>
<dbReference type="GO" id="GO:0016702">
    <property type="term" value="F:oxidoreductase activity, acting on single donors with incorporation of molecular oxygen, incorporation of two atoms of oxygen"/>
    <property type="evidence" value="ECO:0007669"/>
    <property type="project" value="InterPro"/>
</dbReference>
<organism evidence="17 18">
    <name type="scientific">Deinandra increscens subsp. villosa</name>
    <dbReference type="NCBI Taxonomy" id="3103831"/>
    <lineage>
        <taxon>Eukaryota</taxon>
        <taxon>Viridiplantae</taxon>
        <taxon>Streptophyta</taxon>
        <taxon>Embryophyta</taxon>
        <taxon>Tracheophyta</taxon>
        <taxon>Spermatophyta</taxon>
        <taxon>Magnoliopsida</taxon>
        <taxon>eudicotyledons</taxon>
        <taxon>Gunneridae</taxon>
        <taxon>Pentapetalae</taxon>
        <taxon>asterids</taxon>
        <taxon>campanulids</taxon>
        <taxon>Asterales</taxon>
        <taxon>Asteraceae</taxon>
        <taxon>Asteroideae</taxon>
        <taxon>Heliantheae alliance</taxon>
        <taxon>Madieae</taxon>
        <taxon>Madiinae</taxon>
        <taxon>Deinandra</taxon>
    </lineage>
</organism>
<dbReference type="Proteomes" id="UP001408789">
    <property type="component" value="Unassembled WGS sequence"/>
</dbReference>
<dbReference type="SUPFAM" id="SSF49723">
    <property type="entry name" value="Lipase/lipooxygenase domain (PLAT/LH2 domain)"/>
    <property type="match status" value="1"/>
</dbReference>
<evidence type="ECO:0000259" key="16">
    <source>
        <dbReference type="PROSITE" id="PS51393"/>
    </source>
</evidence>
<keyword evidence="5 14" id="KW-0925">Oxylipin biosynthesis</keyword>
<dbReference type="Gene3D" id="2.60.60.20">
    <property type="entry name" value="PLAT/LH2 domain"/>
    <property type="match status" value="1"/>
</dbReference>
<protein>
    <recommendedName>
        <fullName evidence="14">Lipoxygenase</fullName>
        <ecNumber evidence="14">1.13.11.-</ecNumber>
    </recommendedName>
</protein>
<dbReference type="FunFam" id="4.10.375.10:FF:000001">
    <property type="entry name" value="Lipoxygenase"/>
    <property type="match status" value="1"/>
</dbReference>
<evidence type="ECO:0000256" key="7">
    <source>
        <dbReference type="ARBA" id="ARBA00022964"/>
    </source>
</evidence>
<keyword evidence="8 13" id="KW-0560">Oxidoreductase</keyword>
<dbReference type="GO" id="GO:0034440">
    <property type="term" value="P:lipid oxidation"/>
    <property type="evidence" value="ECO:0007669"/>
    <property type="project" value="InterPro"/>
</dbReference>
<dbReference type="FunFam" id="4.10.372.10:FF:000001">
    <property type="entry name" value="Lipoxygenase"/>
    <property type="match status" value="1"/>
</dbReference>
<dbReference type="PANTHER" id="PTHR11771">
    <property type="entry name" value="LIPOXYGENASE"/>
    <property type="match status" value="1"/>
</dbReference>
<dbReference type="PROSITE" id="PS50095">
    <property type="entry name" value="PLAT"/>
    <property type="match status" value="1"/>
</dbReference>
<dbReference type="Gene3D" id="3.10.450.60">
    <property type="match status" value="1"/>
</dbReference>
<dbReference type="InterPro" id="IPR001024">
    <property type="entry name" value="PLAT/LH2_dom"/>
</dbReference>
<evidence type="ECO:0000256" key="6">
    <source>
        <dbReference type="ARBA" id="ARBA00022832"/>
    </source>
</evidence>
<gene>
    <name evidence="17" type="ORF">SSX86_015526</name>
</gene>
<evidence type="ECO:0000256" key="4">
    <source>
        <dbReference type="ARBA" id="ARBA00022723"/>
    </source>
</evidence>
<dbReference type="GO" id="GO:0006633">
    <property type="term" value="P:fatty acid biosynthetic process"/>
    <property type="evidence" value="ECO:0007669"/>
    <property type="project" value="UniProtKB-KW"/>
</dbReference>
<dbReference type="InterPro" id="IPR013819">
    <property type="entry name" value="LipOase_C"/>
</dbReference>
<dbReference type="CDD" id="cd01751">
    <property type="entry name" value="PLAT_LH2"/>
    <property type="match status" value="1"/>
</dbReference>
<evidence type="ECO:0000256" key="14">
    <source>
        <dbReference type="RuleBase" id="RU003975"/>
    </source>
</evidence>
<dbReference type="InterPro" id="IPR020833">
    <property type="entry name" value="LipOase_Fe_BS"/>
</dbReference>
<comment type="caution">
    <text evidence="12">Lacks conserved residue(s) required for the propagation of feature annotation.</text>
</comment>
<keyword evidence="6" id="KW-0276">Fatty acid metabolism</keyword>
<dbReference type="InterPro" id="IPR000907">
    <property type="entry name" value="LipOase"/>
</dbReference>
<evidence type="ECO:0000313" key="17">
    <source>
        <dbReference type="EMBL" id="KAK9066124.1"/>
    </source>
</evidence>
<evidence type="ECO:0000256" key="5">
    <source>
        <dbReference type="ARBA" id="ARBA00022767"/>
    </source>
</evidence>
<evidence type="ECO:0000256" key="2">
    <source>
        <dbReference type="ARBA" id="ARBA00009419"/>
    </source>
</evidence>
<dbReference type="InterPro" id="IPR027433">
    <property type="entry name" value="Lipoxygenase_dom_3"/>
</dbReference>
<dbReference type="Pfam" id="PF00305">
    <property type="entry name" value="Lipoxygenase"/>
    <property type="match status" value="1"/>
</dbReference>
<keyword evidence="3 14" id="KW-0444">Lipid biosynthesis</keyword>
<evidence type="ECO:0000256" key="9">
    <source>
        <dbReference type="ARBA" id="ARBA00023004"/>
    </source>
</evidence>
<dbReference type="Gene3D" id="4.10.375.10">
    <property type="entry name" value="Lipoxygenase-1, Domain 2"/>
    <property type="match status" value="1"/>
</dbReference>
<evidence type="ECO:0000313" key="18">
    <source>
        <dbReference type="Proteomes" id="UP001408789"/>
    </source>
</evidence>
<keyword evidence="11 14" id="KW-0275">Fatty acid biosynthesis</keyword>
<name>A0AAP0D088_9ASTR</name>
<comment type="pathway">
    <text evidence="14">Lipid metabolism; oxylipin biosynthesis.</text>
</comment>
<comment type="similarity">
    <text evidence="2 13">Belongs to the lipoxygenase family.</text>
</comment>
<dbReference type="PROSITE" id="PS00081">
    <property type="entry name" value="LIPOXYGENASE_2"/>
    <property type="match status" value="1"/>
</dbReference>
<comment type="caution">
    <text evidence="17">The sequence shown here is derived from an EMBL/GenBank/DDBJ whole genome shotgun (WGS) entry which is preliminary data.</text>
</comment>
<evidence type="ECO:0000256" key="1">
    <source>
        <dbReference type="ARBA" id="ARBA00001962"/>
    </source>
</evidence>
<dbReference type="InterPro" id="IPR001246">
    <property type="entry name" value="LipOase_plant"/>
</dbReference>
<evidence type="ECO:0000256" key="10">
    <source>
        <dbReference type="ARBA" id="ARBA00023098"/>
    </source>
</evidence>
<dbReference type="GO" id="GO:0046872">
    <property type="term" value="F:metal ion binding"/>
    <property type="evidence" value="ECO:0007669"/>
    <property type="project" value="UniProtKB-UniRule"/>
</dbReference>
<evidence type="ECO:0000256" key="13">
    <source>
        <dbReference type="RuleBase" id="RU003974"/>
    </source>
</evidence>
<evidence type="ECO:0000256" key="12">
    <source>
        <dbReference type="PROSITE-ProRule" id="PRU00152"/>
    </source>
</evidence>
<evidence type="ECO:0000256" key="3">
    <source>
        <dbReference type="ARBA" id="ARBA00022516"/>
    </source>
</evidence>
<dbReference type="InterPro" id="IPR036392">
    <property type="entry name" value="PLAT/LH2_dom_sf"/>
</dbReference>
<dbReference type="SUPFAM" id="SSF48484">
    <property type="entry name" value="Lipoxigenase"/>
    <property type="match status" value="1"/>
</dbReference>
<comment type="cofactor">
    <cofactor evidence="1 13">
        <name>Fe cation</name>
        <dbReference type="ChEBI" id="CHEBI:24875"/>
    </cofactor>
</comment>
<keyword evidence="4 13" id="KW-0479">Metal-binding</keyword>
<dbReference type="PROSITE" id="PS00711">
    <property type="entry name" value="LIPOXYGENASE_1"/>
    <property type="match status" value="1"/>
</dbReference>
<dbReference type="GO" id="GO:0031408">
    <property type="term" value="P:oxylipin biosynthetic process"/>
    <property type="evidence" value="ECO:0007669"/>
    <property type="project" value="UniProtKB-UniRule"/>
</dbReference>
<dbReference type="EMBL" id="JBCNJP010000016">
    <property type="protein sequence ID" value="KAK9066124.1"/>
    <property type="molecule type" value="Genomic_DNA"/>
</dbReference>
<dbReference type="SMART" id="SM00308">
    <property type="entry name" value="LH2"/>
    <property type="match status" value="1"/>
</dbReference>
<evidence type="ECO:0000259" key="15">
    <source>
        <dbReference type="PROSITE" id="PS50095"/>
    </source>
</evidence>